<name>A0A0D0U6J2_9TREE</name>
<dbReference type="HOGENOM" id="CLU_070847_0_0_1"/>
<reference evidence="2 3" key="1">
    <citation type="submission" date="2015-01" db="EMBL/GenBank/DDBJ databases">
        <title>The Genome Sequence of Cryptococcus gattii Ram5.</title>
        <authorList>
            <consortium name="The Broad Institute Genomics Platform"/>
            <person name="Cuomo C."/>
            <person name="Litvintseva A."/>
            <person name="Chen Y."/>
            <person name="Heitman J."/>
            <person name="Sun S."/>
            <person name="Springer D."/>
            <person name="Dromer F."/>
            <person name="Young S."/>
            <person name="Zeng Q."/>
            <person name="Gargeya S."/>
            <person name="Abouelleil A."/>
            <person name="Alvarado L."/>
            <person name="Chapman S.B."/>
            <person name="Gainer-Dewar J."/>
            <person name="Goldberg J."/>
            <person name="Griggs A."/>
            <person name="Gujja S."/>
            <person name="Hansen M."/>
            <person name="Howarth C."/>
            <person name="Imamovic A."/>
            <person name="Larimer J."/>
            <person name="Murphy C."/>
            <person name="Naylor J."/>
            <person name="Pearson M."/>
            <person name="Priest M."/>
            <person name="Roberts A."/>
            <person name="Saif S."/>
            <person name="Shea T."/>
            <person name="Sykes S."/>
            <person name="Wortman J."/>
            <person name="Nusbaum C."/>
            <person name="Birren B."/>
        </authorList>
    </citation>
    <scope>NUCLEOTIDE SEQUENCE [LARGE SCALE GENOMIC DNA]</scope>
    <source>
        <strain evidence="2 3">Ram5</strain>
    </source>
</reference>
<sequence length="335" mass="36730">MLRSKLPQWPLKPPSQAFDEEVIDIRHTIYAPRYDDYSDEEEKPEIDSASVEKHTPEIQSSTDMPEMVENLFITHVNPADLAGPEPAIHDQLSEKARSSNGGAEEPFEPSSGLQQDQHLSETTTPSTAVKIMGPAETVEGTEAVDEVIAGQAPMSFELETQPDLYQVDSSFTPAAPIQPLPLPSYLPDPNHRTILSAVLVPKLLARKSWRRLRQREAARAAQALAEAEAEFVAAAAVIPLVKEDEPSMTGNLSFPFPRSPSPNQTLPPSLALLSHFLPVKSMKNSIVEVDTTEPEQPLPSIALADDDHWAESEEVYLIAICKPFSTSSQPCARKG</sequence>
<evidence type="ECO:0000313" key="2">
    <source>
        <dbReference type="EMBL" id="KIR43813.1"/>
    </source>
</evidence>
<feature type="compositionally biased region" description="Polar residues" evidence="1">
    <location>
        <begin position="111"/>
        <end position="125"/>
    </location>
</feature>
<feature type="region of interest" description="Disordered" evidence="1">
    <location>
        <begin position="93"/>
        <end position="125"/>
    </location>
</feature>
<evidence type="ECO:0000313" key="3">
    <source>
        <dbReference type="Proteomes" id="UP000053392"/>
    </source>
</evidence>
<accession>A0A0D0U6J2</accession>
<feature type="region of interest" description="Disordered" evidence="1">
    <location>
        <begin position="32"/>
        <end position="64"/>
    </location>
</feature>
<evidence type="ECO:0000256" key="1">
    <source>
        <dbReference type="SAM" id="MobiDB-lite"/>
    </source>
</evidence>
<dbReference type="OrthoDB" id="2574469at2759"/>
<keyword evidence="3" id="KW-1185">Reference proteome</keyword>
<dbReference type="EMBL" id="KN847896">
    <property type="protein sequence ID" value="KIR43813.1"/>
    <property type="molecule type" value="Genomic_DNA"/>
</dbReference>
<gene>
    <name evidence="2" type="ORF">I313_00658</name>
</gene>
<protein>
    <submittedName>
        <fullName evidence="2">Uncharacterized protein</fullName>
    </submittedName>
</protein>
<organism evidence="2 3">
    <name type="scientific">Cryptococcus deuterogattii Ram5</name>
    <dbReference type="NCBI Taxonomy" id="1296110"/>
    <lineage>
        <taxon>Eukaryota</taxon>
        <taxon>Fungi</taxon>
        <taxon>Dikarya</taxon>
        <taxon>Basidiomycota</taxon>
        <taxon>Agaricomycotina</taxon>
        <taxon>Tremellomycetes</taxon>
        <taxon>Tremellales</taxon>
        <taxon>Cryptococcaceae</taxon>
        <taxon>Cryptococcus</taxon>
        <taxon>Cryptococcus gattii species complex</taxon>
    </lineage>
</organism>
<proteinExistence type="predicted"/>
<dbReference type="AlphaFoldDB" id="A0A0D0U6J2"/>
<dbReference type="Proteomes" id="UP000053392">
    <property type="component" value="Unassembled WGS sequence"/>
</dbReference>